<dbReference type="PROSITE" id="PS50879">
    <property type="entry name" value="RNASE_H_1"/>
    <property type="match status" value="1"/>
</dbReference>
<keyword evidence="9 10" id="KW-0460">Magnesium</keyword>
<comment type="similarity">
    <text evidence="2 10">Belongs to the RNase H family.</text>
</comment>
<evidence type="ECO:0000313" key="13">
    <source>
        <dbReference type="Proteomes" id="UP000245252"/>
    </source>
</evidence>
<dbReference type="OrthoDB" id="7845843at2"/>
<comment type="subcellular location">
    <subcellularLocation>
        <location evidence="10">Cytoplasm</location>
    </subcellularLocation>
</comment>
<dbReference type="InterPro" id="IPR002156">
    <property type="entry name" value="RNaseH_domain"/>
</dbReference>
<dbReference type="EC" id="3.1.26.4" evidence="4 10"/>
<evidence type="ECO:0000256" key="7">
    <source>
        <dbReference type="ARBA" id="ARBA00022759"/>
    </source>
</evidence>
<dbReference type="RefSeq" id="WP_109458547.1">
    <property type="nucleotide sequence ID" value="NZ_QFBC01000004.1"/>
</dbReference>
<dbReference type="EMBL" id="QFBC01000004">
    <property type="protein sequence ID" value="PWE56227.1"/>
    <property type="molecule type" value="Genomic_DNA"/>
</dbReference>
<feature type="binding site" evidence="10">
    <location>
        <position position="68"/>
    </location>
    <ligand>
        <name>Mg(2+)</name>
        <dbReference type="ChEBI" id="CHEBI:18420"/>
        <label>1</label>
    </ligand>
</feature>
<feature type="binding site" evidence="10">
    <location>
        <position position="156"/>
    </location>
    <ligand>
        <name>Mg(2+)</name>
        <dbReference type="ChEBI" id="CHEBI:18420"/>
        <label>2</label>
    </ligand>
</feature>
<dbReference type="AlphaFoldDB" id="A0A2U2DSF2"/>
<keyword evidence="13" id="KW-1185">Reference proteome</keyword>
<dbReference type="InterPro" id="IPR036397">
    <property type="entry name" value="RNaseH_sf"/>
</dbReference>
<comment type="cofactor">
    <cofactor evidence="10">
        <name>Mg(2+)</name>
        <dbReference type="ChEBI" id="CHEBI:18420"/>
    </cofactor>
    <text evidence="10">Binds 1 Mg(2+) ion per subunit. May bind a second metal ion at a regulatory site, or after substrate binding.</text>
</comment>
<gene>
    <name evidence="10" type="primary">rnhA</name>
    <name evidence="12" type="ORF">DEM27_12435</name>
</gene>
<evidence type="ECO:0000313" key="12">
    <source>
        <dbReference type="EMBL" id="PWE56227.1"/>
    </source>
</evidence>
<evidence type="ECO:0000256" key="4">
    <source>
        <dbReference type="ARBA" id="ARBA00012180"/>
    </source>
</evidence>
<evidence type="ECO:0000256" key="5">
    <source>
        <dbReference type="ARBA" id="ARBA00022722"/>
    </source>
</evidence>
<dbReference type="GO" id="GO:0003676">
    <property type="term" value="F:nucleic acid binding"/>
    <property type="evidence" value="ECO:0007669"/>
    <property type="project" value="InterPro"/>
</dbReference>
<dbReference type="HAMAP" id="MF_00042">
    <property type="entry name" value="RNase_H"/>
    <property type="match status" value="1"/>
</dbReference>
<dbReference type="SUPFAM" id="SSF53098">
    <property type="entry name" value="Ribonuclease H-like"/>
    <property type="match status" value="1"/>
</dbReference>
<dbReference type="CDD" id="cd09278">
    <property type="entry name" value="RNase_HI_prokaryote_like"/>
    <property type="match status" value="1"/>
</dbReference>
<keyword evidence="7 10" id="KW-0255">Endonuclease</keyword>
<evidence type="ECO:0000256" key="2">
    <source>
        <dbReference type="ARBA" id="ARBA00005300"/>
    </source>
</evidence>
<feature type="binding site" evidence="10">
    <location>
        <position position="21"/>
    </location>
    <ligand>
        <name>Mg(2+)</name>
        <dbReference type="ChEBI" id="CHEBI:18420"/>
        <label>2</label>
    </ligand>
</feature>
<dbReference type="InterPro" id="IPR012337">
    <property type="entry name" value="RNaseH-like_sf"/>
</dbReference>
<keyword evidence="5 10" id="KW-0540">Nuclease</keyword>
<organism evidence="12 13">
    <name type="scientific">Metarhizobium album</name>
    <dbReference type="NCBI Taxonomy" id="2182425"/>
    <lineage>
        <taxon>Bacteria</taxon>
        <taxon>Pseudomonadati</taxon>
        <taxon>Pseudomonadota</taxon>
        <taxon>Alphaproteobacteria</taxon>
        <taxon>Hyphomicrobiales</taxon>
        <taxon>Rhizobiaceae</taxon>
        <taxon>Metarhizobium</taxon>
    </lineage>
</organism>
<evidence type="ECO:0000259" key="11">
    <source>
        <dbReference type="PROSITE" id="PS50879"/>
    </source>
</evidence>
<dbReference type="Proteomes" id="UP000245252">
    <property type="component" value="Unassembled WGS sequence"/>
</dbReference>
<dbReference type="GO" id="GO:0000287">
    <property type="term" value="F:magnesium ion binding"/>
    <property type="evidence" value="ECO:0007669"/>
    <property type="project" value="UniProtKB-UniRule"/>
</dbReference>
<evidence type="ECO:0000256" key="10">
    <source>
        <dbReference type="HAMAP-Rule" id="MF_00042"/>
    </source>
</evidence>
<keyword evidence="10" id="KW-0963">Cytoplasm</keyword>
<keyword evidence="8 10" id="KW-0378">Hydrolase</keyword>
<sequence length="189" mass="21104">MSETGTENSLTNARRYRIHTDGGCRRNPGLGGWGAVLQIVESNADGETIVKEAETKGAEPQTTNNRMELIAAIKSLECLSDKSMPVTVVSDSEYLVKGMNEWINGWIRRGWRNGKGKPVENLDLWQQLDTVAQVFHEIRWEWIKGHAGHPLNERADQLANAAMDALEAKLKARRKLRSPQGRAVMVKTA</sequence>
<accession>A0A2U2DSF2</accession>
<name>A0A2U2DSF2_9HYPH</name>
<dbReference type="GO" id="GO:0005737">
    <property type="term" value="C:cytoplasm"/>
    <property type="evidence" value="ECO:0007669"/>
    <property type="project" value="UniProtKB-SubCell"/>
</dbReference>
<feature type="binding site" evidence="10">
    <location>
        <position position="21"/>
    </location>
    <ligand>
        <name>Mg(2+)</name>
        <dbReference type="ChEBI" id="CHEBI:18420"/>
        <label>1</label>
    </ligand>
</feature>
<feature type="binding site" evidence="10">
    <location>
        <position position="91"/>
    </location>
    <ligand>
        <name>Mg(2+)</name>
        <dbReference type="ChEBI" id="CHEBI:18420"/>
        <label>1</label>
    </ligand>
</feature>
<dbReference type="PANTHER" id="PTHR10642">
    <property type="entry name" value="RIBONUCLEASE H1"/>
    <property type="match status" value="1"/>
</dbReference>
<evidence type="ECO:0000256" key="9">
    <source>
        <dbReference type="ARBA" id="ARBA00022842"/>
    </source>
</evidence>
<dbReference type="Gene3D" id="3.30.420.10">
    <property type="entry name" value="Ribonuclease H-like superfamily/Ribonuclease H"/>
    <property type="match status" value="1"/>
</dbReference>
<dbReference type="PANTHER" id="PTHR10642:SF26">
    <property type="entry name" value="RIBONUCLEASE H1"/>
    <property type="match status" value="1"/>
</dbReference>
<comment type="function">
    <text evidence="10">Endonuclease that specifically degrades the RNA of RNA-DNA hybrids.</text>
</comment>
<comment type="caution">
    <text evidence="12">The sequence shown here is derived from an EMBL/GenBank/DDBJ whole genome shotgun (WGS) entry which is preliminary data.</text>
</comment>
<proteinExistence type="inferred from homology"/>
<keyword evidence="6 10" id="KW-0479">Metal-binding</keyword>
<evidence type="ECO:0000256" key="1">
    <source>
        <dbReference type="ARBA" id="ARBA00000077"/>
    </source>
</evidence>
<dbReference type="InterPro" id="IPR022892">
    <property type="entry name" value="RNaseHI"/>
</dbReference>
<evidence type="ECO:0000256" key="8">
    <source>
        <dbReference type="ARBA" id="ARBA00022801"/>
    </source>
</evidence>
<dbReference type="Pfam" id="PF00075">
    <property type="entry name" value="RNase_H"/>
    <property type="match status" value="1"/>
</dbReference>
<comment type="subunit">
    <text evidence="3 10">Monomer.</text>
</comment>
<dbReference type="GO" id="GO:0004523">
    <property type="term" value="F:RNA-DNA hybrid ribonuclease activity"/>
    <property type="evidence" value="ECO:0007669"/>
    <property type="project" value="UniProtKB-UniRule"/>
</dbReference>
<dbReference type="GO" id="GO:0043137">
    <property type="term" value="P:DNA replication, removal of RNA primer"/>
    <property type="evidence" value="ECO:0007669"/>
    <property type="project" value="TreeGrafter"/>
</dbReference>
<evidence type="ECO:0000256" key="6">
    <source>
        <dbReference type="ARBA" id="ARBA00022723"/>
    </source>
</evidence>
<feature type="domain" description="RNase H type-1" evidence="11">
    <location>
        <begin position="12"/>
        <end position="164"/>
    </location>
</feature>
<evidence type="ECO:0000256" key="3">
    <source>
        <dbReference type="ARBA" id="ARBA00011245"/>
    </source>
</evidence>
<dbReference type="InterPro" id="IPR050092">
    <property type="entry name" value="RNase_H"/>
</dbReference>
<protein>
    <recommendedName>
        <fullName evidence="4 10">Ribonuclease H</fullName>
        <shortName evidence="10">RNase H</shortName>
        <ecNumber evidence="4 10">3.1.26.4</ecNumber>
    </recommendedName>
</protein>
<comment type="catalytic activity">
    <reaction evidence="1 10">
        <text>Endonucleolytic cleavage to 5'-phosphomonoester.</text>
        <dbReference type="EC" id="3.1.26.4"/>
    </reaction>
</comment>
<reference evidence="12 13" key="1">
    <citation type="submission" date="2018-05" db="EMBL/GenBank/DDBJ databases">
        <title>The draft genome of strain NS-104.</title>
        <authorList>
            <person name="Hang P."/>
            <person name="Jiang J."/>
        </authorList>
    </citation>
    <scope>NUCLEOTIDE SEQUENCE [LARGE SCALE GENOMIC DNA]</scope>
    <source>
        <strain evidence="12 13">NS-104</strain>
    </source>
</reference>
<dbReference type="NCBIfam" id="NF001236">
    <property type="entry name" value="PRK00203.1"/>
    <property type="match status" value="1"/>
</dbReference>